<reference evidence="1 2" key="1">
    <citation type="submission" date="2021-06" db="EMBL/GenBank/DDBJ databases">
        <title>Caerostris extrusa draft genome.</title>
        <authorList>
            <person name="Kono N."/>
            <person name="Arakawa K."/>
        </authorList>
    </citation>
    <scope>NUCLEOTIDE SEQUENCE [LARGE SCALE GENOMIC DNA]</scope>
</reference>
<dbReference type="EMBL" id="BPLR01004972">
    <property type="protein sequence ID" value="GIX98858.1"/>
    <property type="molecule type" value="Genomic_DNA"/>
</dbReference>
<name>A0AAV4PRC3_CAEEX</name>
<protein>
    <submittedName>
        <fullName evidence="1">Uncharacterized protein</fullName>
    </submittedName>
</protein>
<gene>
    <name evidence="1" type="ORF">CEXT_250761</name>
</gene>
<keyword evidence="2" id="KW-1185">Reference proteome</keyword>
<dbReference type="Proteomes" id="UP001054945">
    <property type="component" value="Unassembled WGS sequence"/>
</dbReference>
<accession>A0AAV4PRC3</accession>
<sequence>MKSMDPRRMDAAFSTYTIMIAFLRLLLLIFPVSVNYAWCSYFPREQIADFLGSPILYMLMTPNMQLLGIPKQEMTAHKEVLPYNAVVTRLS</sequence>
<evidence type="ECO:0000313" key="2">
    <source>
        <dbReference type="Proteomes" id="UP001054945"/>
    </source>
</evidence>
<proteinExistence type="predicted"/>
<comment type="caution">
    <text evidence="1">The sequence shown here is derived from an EMBL/GenBank/DDBJ whole genome shotgun (WGS) entry which is preliminary data.</text>
</comment>
<evidence type="ECO:0000313" key="1">
    <source>
        <dbReference type="EMBL" id="GIX98858.1"/>
    </source>
</evidence>
<organism evidence="1 2">
    <name type="scientific">Caerostris extrusa</name>
    <name type="common">Bark spider</name>
    <name type="synonym">Caerostris bankana</name>
    <dbReference type="NCBI Taxonomy" id="172846"/>
    <lineage>
        <taxon>Eukaryota</taxon>
        <taxon>Metazoa</taxon>
        <taxon>Ecdysozoa</taxon>
        <taxon>Arthropoda</taxon>
        <taxon>Chelicerata</taxon>
        <taxon>Arachnida</taxon>
        <taxon>Araneae</taxon>
        <taxon>Araneomorphae</taxon>
        <taxon>Entelegynae</taxon>
        <taxon>Araneoidea</taxon>
        <taxon>Araneidae</taxon>
        <taxon>Caerostris</taxon>
    </lineage>
</organism>
<dbReference type="AlphaFoldDB" id="A0AAV4PRC3"/>